<dbReference type="EC" id="2.4.2.31" evidence="6"/>
<keyword evidence="8" id="KW-1185">Reference proteome</keyword>
<sequence length="439" mass="48881">MAPRFQRFRDSSEKFVLDADVAEVNRKVEEDLPSFVTIFEAEKAASESYAGAWAKATELFESKFVKSLGPKETKIVNKNLNDKLPESLRENPSYLLVAVIVITQEDGQNFIDEFHVATRSLVAELDWSSYGFKSLLMLLSQAQRNLSSRPNPEMNKFIFRTADERWNLNKGQHLSLGCFSSFTVRRNVAMRHLILHDPSASSYRHGAIATRLHSFDGAIFQPVTSSAQLRALSGAGMPTMQTLKAKCGRLGMTVNVVFDQAFPGIIYSKGHYADKRCNYVGEDNKFGAKEFSFLIPVDDCGTAGEMVSGRSTKDGFYENTIIIQLDPLITEVSVEFDKRSINTLMEVQQGPIPLAAPASGYIYAGTESSMVIYIQDPGKNMDANVVNCSASNRGKSSVQLLDESGCLLRPDLMTRFDKSRDSNGVRADLMLYSYLKIQK</sequence>
<dbReference type="GO" id="GO:0016779">
    <property type="term" value="F:nucleotidyltransferase activity"/>
    <property type="evidence" value="ECO:0007669"/>
    <property type="project" value="UniProtKB-KW"/>
</dbReference>
<evidence type="ECO:0000256" key="5">
    <source>
        <dbReference type="ARBA" id="ARBA00047597"/>
    </source>
</evidence>
<name>A0A8B7NHC3_HYAAZ</name>
<dbReference type="InterPro" id="IPR001507">
    <property type="entry name" value="ZP_dom"/>
</dbReference>
<dbReference type="Proteomes" id="UP000694843">
    <property type="component" value="Unplaced"/>
</dbReference>
<keyword evidence="4" id="KW-0548">Nucleotidyltransferase</keyword>
<feature type="domain" description="ZP" evidence="7">
    <location>
        <begin position="246"/>
        <end position="439"/>
    </location>
</feature>
<dbReference type="GO" id="GO:0106274">
    <property type="term" value="F:NAD+-protein-arginine ADP-ribosyltransferase activity"/>
    <property type="evidence" value="ECO:0007669"/>
    <property type="project" value="UniProtKB-EC"/>
</dbReference>
<evidence type="ECO:0000256" key="2">
    <source>
        <dbReference type="ARBA" id="ARBA00022676"/>
    </source>
</evidence>
<evidence type="ECO:0000256" key="6">
    <source>
        <dbReference type="RuleBase" id="RU361228"/>
    </source>
</evidence>
<dbReference type="PANTHER" id="PTHR46560">
    <property type="entry name" value="CYPHER, ISOFORM B"/>
    <property type="match status" value="1"/>
</dbReference>
<dbReference type="RefSeq" id="XP_018013032.2">
    <property type="nucleotide sequence ID" value="XM_018157543.2"/>
</dbReference>
<dbReference type="OrthoDB" id="6432511at2759"/>
<reference evidence="9" key="1">
    <citation type="submission" date="2025-08" db="UniProtKB">
        <authorList>
            <consortium name="RefSeq"/>
        </authorList>
    </citation>
    <scope>IDENTIFICATION</scope>
    <source>
        <tissue evidence="9">Whole organism</tissue>
    </source>
</reference>
<dbReference type="Pfam" id="PF25057">
    <property type="entry name" value="CUT_N"/>
    <property type="match status" value="1"/>
</dbReference>
<evidence type="ECO:0000313" key="9">
    <source>
        <dbReference type="RefSeq" id="XP_018013032.2"/>
    </source>
</evidence>
<dbReference type="Pfam" id="PF01129">
    <property type="entry name" value="ART"/>
    <property type="match status" value="1"/>
</dbReference>
<dbReference type="PANTHER" id="PTHR46560:SF5">
    <property type="entry name" value="CYPHER, ISOFORM B"/>
    <property type="match status" value="1"/>
</dbReference>
<accession>A0A8B7NHC3</accession>
<evidence type="ECO:0000259" key="7">
    <source>
        <dbReference type="PROSITE" id="PS51034"/>
    </source>
</evidence>
<evidence type="ECO:0000256" key="1">
    <source>
        <dbReference type="ARBA" id="ARBA00009558"/>
    </source>
</evidence>
<gene>
    <name evidence="9" type="primary">LOC108670093</name>
</gene>
<dbReference type="AlphaFoldDB" id="A0A8B7NHC3"/>
<dbReference type="PROSITE" id="PS51034">
    <property type="entry name" value="ZP_2"/>
    <property type="match status" value="1"/>
</dbReference>
<dbReference type="InterPro" id="IPR056953">
    <property type="entry name" value="CUT_N"/>
</dbReference>
<proteinExistence type="inferred from homology"/>
<comment type="similarity">
    <text evidence="1 6">Belongs to the Arg-specific ADP-ribosyltransferase family.</text>
</comment>
<evidence type="ECO:0000256" key="3">
    <source>
        <dbReference type="ARBA" id="ARBA00022679"/>
    </source>
</evidence>
<protein>
    <recommendedName>
        <fullName evidence="6">NAD(P)(+)--arginine ADP-ribosyltransferase</fullName>
        <ecNumber evidence="6">2.4.2.31</ecNumber>
    </recommendedName>
    <alternativeName>
        <fullName evidence="6">Mono(ADP-ribosyl)transferase</fullName>
    </alternativeName>
</protein>
<keyword evidence="6" id="KW-0520">NAD</keyword>
<keyword evidence="6" id="KW-0521">NADP</keyword>
<evidence type="ECO:0000313" key="8">
    <source>
        <dbReference type="Proteomes" id="UP000694843"/>
    </source>
</evidence>
<dbReference type="KEGG" id="hazt:108670093"/>
<dbReference type="InterPro" id="IPR000768">
    <property type="entry name" value="ART"/>
</dbReference>
<keyword evidence="3 6" id="KW-0808">Transferase</keyword>
<evidence type="ECO:0000256" key="4">
    <source>
        <dbReference type="ARBA" id="ARBA00022695"/>
    </source>
</evidence>
<dbReference type="GeneID" id="108670093"/>
<organism evidence="8 9">
    <name type="scientific">Hyalella azteca</name>
    <name type="common">Amphipod</name>
    <dbReference type="NCBI Taxonomy" id="294128"/>
    <lineage>
        <taxon>Eukaryota</taxon>
        <taxon>Metazoa</taxon>
        <taxon>Ecdysozoa</taxon>
        <taxon>Arthropoda</taxon>
        <taxon>Crustacea</taxon>
        <taxon>Multicrustacea</taxon>
        <taxon>Malacostraca</taxon>
        <taxon>Eumalacostraca</taxon>
        <taxon>Peracarida</taxon>
        <taxon>Amphipoda</taxon>
        <taxon>Senticaudata</taxon>
        <taxon>Talitrida</taxon>
        <taxon>Talitroidea</taxon>
        <taxon>Hyalellidae</taxon>
        <taxon>Hyalella</taxon>
    </lineage>
</organism>
<comment type="catalytic activity">
    <reaction evidence="5 6">
        <text>L-arginyl-[protein] + NAD(+) = N(omega)-(ADP-D-ribosyl)-L-arginyl-[protein] + nicotinamide + H(+)</text>
        <dbReference type="Rhea" id="RHEA:19149"/>
        <dbReference type="Rhea" id="RHEA-COMP:10532"/>
        <dbReference type="Rhea" id="RHEA-COMP:15087"/>
        <dbReference type="ChEBI" id="CHEBI:15378"/>
        <dbReference type="ChEBI" id="CHEBI:17154"/>
        <dbReference type="ChEBI" id="CHEBI:29965"/>
        <dbReference type="ChEBI" id="CHEBI:57540"/>
        <dbReference type="ChEBI" id="CHEBI:142554"/>
        <dbReference type="EC" id="2.4.2.31"/>
    </reaction>
</comment>
<dbReference type="Gene3D" id="3.90.176.10">
    <property type="entry name" value="Toxin ADP-ribosyltransferase, Chain A, domain 1"/>
    <property type="match status" value="1"/>
</dbReference>
<keyword evidence="2 6" id="KW-0328">Glycosyltransferase</keyword>